<dbReference type="PANTHER" id="PTHR40266:SF2">
    <property type="entry name" value="TOXIN HIGB-1"/>
    <property type="match status" value="1"/>
</dbReference>
<dbReference type="RefSeq" id="WP_104517274.1">
    <property type="nucleotide sequence ID" value="NZ_NHRY01000041.1"/>
</dbReference>
<keyword evidence="2" id="KW-1185">Reference proteome</keyword>
<gene>
    <name evidence="1" type="ORF">CCS01_02565</name>
</gene>
<dbReference type="EMBL" id="NHRY01000041">
    <property type="protein sequence ID" value="PPQ38327.1"/>
    <property type="molecule type" value="Genomic_DNA"/>
</dbReference>
<dbReference type="Proteomes" id="UP000239724">
    <property type="component" value="Unassembled WGS sequence"/>
</dbReference>
<accession>A0A2S6NN57</accession>
<dbReference type="Pfam" id="PF05015">
    <property type="entry name" value="HigB-like_toxin"/>
    <property type="match status" value="1"/>
</dbReference>
<dbReference type="Gene3D" id="3.30.2310.20">
    <property type="entry name" value="RelE-like"/>
    <property type="match status" value="1"/>
</dbReference>
<evidence type="ECO:0000313" key="1">
    <source>
        <dbReference type="EMBL" id="PPQ38327.1"/>
    </source>
</evidence>
<dbReference type="PANTHER" id="PTHR40266">
    <property type="entry name" value="TOXIN HIGB-1"/>
    <property type="match status" value="1"/>
</dbReference>
<reference evidence="1 2" key="1">
    <citation type="journal article" date="2018" name="Arch. Microbiol.">
        <title>New insights into the metabolic potential of the phototrophic purple bacterium Rhodopila globiformis DSM 161(T) from its draft genome sequence and evidence for a vanadium-dependent nitrogenase.</title>
        <authorList>
            <person name="Imhoff J.F."/>
            <person name="Rahn T."/>
            <person name="Kunzel S."/>
            <person name="Neulinger S.C."/>
        </authorList>
    </citation>
    <scope>NUCLEOTIDE SEQUENCE [LARGE SCALE GENOMIC DNA]</scope>
    <source>
        <strain evidence="1 2">DSM 161</strain>
    </source>
</reference>
<sequence>MAITGCRDRRTERFLAGERVAACQAFADAAVKALTKLQAAIVLGDLRNPPSNRFEVLGGDRKGQSSIRINQKNRVCFRWAPHAPIPPGTDALLTPGDACDVEIVVDYH</sequence>
<dbReference type="SUPFAM" id="SSF143011">
    <property type="entry name" value="RelE-like"/>
    <property type="match status" value="1"/>
</dbReference>
<name>A0A2S6NN57_RHOGL</name>
<organism evidence="1 2">
    <name type="scientific">Rhodopila globiformis</name>
    <name type="common">Rhodopseudomonas globiformis</name>
    <dbReference type="NCBI Taxonomy" id="1071"/>
    <lineage>
        <taxon>Bacteria</taxon>
        <taxon>Pseudomonadati</taxon>
        <taxon>Pseudomonadota</taxon>
        <taxon>Alphaproteobacteria</taxon>
        <taxon>Acetobacterales</taxon>
        <taxon>Acetobacteraceae</taxon>
        <taxon>Rhodopila</taxon>
    </lineage>
</organism>
<evidence type="ECO:0008006" key="3">
    <source>
        <dbReference type="Google" id="ProtNLM"/>
    </source>
</evidence>
<dbReference type="OrthoDB" id="9801102at2"/>
<dbReference type="InterPro" id="IPR007711">
    <property type="entry name" value="HigB-1"/>
</dbReference>
<evidence type="ECO:0000313" key="2">
    <source>
        <dbReference type="Proteomes" id="UP000239724"/>
    </source>
</evidence>
<comment type="caution">
    <text evidence="1">The sequence shown here is derived from an EMBL/GenBank/DDBJ whole genome shotgun (WGS) entry which is preliminary data.</text>
</comment>
<proteinExistence type="predicted"/>
<dbReference type="InterPro" id="IPR035093">
    <property type="entry name" value="RelE/ParE_toxin_dom_sf"/>
</dbReference>
<protein>
    <recommendedName>
        <fullName evidence="3">Killer suppression protein HigA</fullName>
    </recommendedName>
</protein>
<dbReference type="AlphaFoldDB" id="A0A2S6NN57"/>